<evidence type="ECO:0000256" key="1">
    <source>
        <dbReference type="ARBA" id="ARBA00004222"/>
    </source>
</evidence>
<evidence type="ECO:0000256" key="2">
    <source>
        <dbReference type="ARBA" id="ARBA00004240"/>
    </source>
</evidence>
<dbReference type="InterPro" id="IPR045698">
    <property type="entry name" value="Rab3GAP1_C"/>
</dbReference>
<keyword evidence="9" id="KW-0333">Golgi apparatus</keyword>
<feature type="region of interest" description="Disordered" evidence="10">
    <location>
        <begin position="897"/>
        <end position="919"/>
    </location>
</feature>
<dbReference type="OrthoDB" id="17346at2759"/>
<evidence type="ECO:0000256" key="4">
    <source>
        <dbReference type="ARBA" id="ARBA00008856"/>
    </source>
</evidence>
<evidence type="ECO:0000313" key="13">
    <source>
        <dbReference type="EMBL" id="OQV15204.1"/>
    </source>
</evidence>
<accession>A0A1W0WJ18</accession>
<feature type="domain" description="Rab3GAP catalytic subunit conserved" evidence="11">
    <location>
        <begin position="620"/>
        <end position="767"/>
    </location>
</feature>
<dbReference type="PANTHER" id="PTHR21422:SF9">
    <property type="entry name" value="RAB3 GTPASE-ACTIVATING PROTEIN CATALYTIC SUBUNIT"/>
    <property type="match status" value="1"/>
</dbReference>
<dbReference type="AlphaFoldDB" id="A0A1W0WJ18"/>
<feature type="domain" description="Rab3GAP catalytic subunit C-terminal" evidence="12">
    <location>
        <begin position="810"/>
        <end position="970"/>
    </location>
</feature>
<reference evidence="14" key="1">
    <citation type="submission" date="2017-01" db="EMBL/GenBank/DDBJ databases">
        <title>Comparative genomics of anhydrobiosis in the tardigrade Hypsibius dujardini.</title>
        <authorList>
            <person name="Yoshida Y."/>
            <person name="Koutsovoulos G."/>
            <person name="Laetsch D."/>
            <person name="Stevens L."/>
            <person name="Kumar S."/>
            <person name="Horikawa D."/>
            <person name="Ishino K."/>
            <person name="Komine S."/>
            <person name="Tomita M."/>
            <person name="Blaxter M."/>
            <person name="Arakawa K."/>
        </authorList>
    </citation>
    <scope>NUCLEOTIDE SEQUENCE [LARGE SCALE GENOMIC DNA]</scope>
    <source>
        <strain evidence="14">Z151</strain>
    </source>
</reference>
<name>A0A1W0WJ18_HYPEX</name>
<dbReference type="Pfam" id="PF13890">
    <property type="entry name" value="Rab3-GTPase_cat"/>
    <property type="match status" value="1"/>
</dbReference>
<keyword evidence="8" id="KW-0256">Endoplasmic reticulum</keyword>
<evidence type="ECO:0000256" key="8">
    <source>
        <dbReference type="ARBA" id="ARBA00022824"/>
    </source>
</evidence>
<evidence type="ECO:0000259" key="12">
    <source>
        <dbReference type="Pfam" id="PF19533"/>
    </source>
</evidence>
<dbReference type="Proteomes" id="UP000192578">
    <property type="component" value="Unassembled WGS sequence"/>
</dbReference>
<dbReference type="PANTHER" id="PTHR21422">
    <property type="entry name" value="RAB3 GTPASE-ACTIVATING PROTEIN CATALYTIC SUBUNIT"/>
    <property type="match status" value="1"/>
</dbReference>
<evidence type="ECO:0000256" key="3">
    <source>
        <dbReference type="ARBA" id="ARBA00004496"/>
    </source>
</evidence>
<dbReference type="Pfam" id="PF19533">
    <property type="entry name" value="Rab3-GAP_cat_C"/>
    <property type="match status" value="1"/>
</dbReference>
<evidence type="ECO:0000256" key="5">
    <source>
        <dbReference type="ARBA" id="ARBA00015817"/>
    </source>
</evidence>
<evidence type="ECO:0000256" key="7">
    <source>
        <dbReference type="ARBA" id="ARBA00022490"/>
    </source>
</evidence>
<dbReference type="EMBL" id="MTYJ01000092">
    <property type="protein sequence ID" value="OQV15204.1"/>
    <property type="molecule type" value="Genomic_DNA"/>
</dbReference>
<feature type="region of interest" description="Disordered" evidence="10">
    <location>
        <begin position="601"/>
        <end position="621"/>
    </location>
</feature>
<evidence type="ECO:0000256" key="6">
    <source>
        <dbReference type="ARBA" id="ARBA00022468"/>
    </source>
</evidence>
<dbReference type="GO" id="GO:0005783">
    <property type="term" value="C:endoplasmic reticulum"/>
    <property type="evidence" value="ECO:0007669"/>
    <property type="project" value="UniProtKB-SubCell"/>
</dbReference>
<proteinExistence type="inferred from homology"/>
<sequence length="974" mass="109376">MVTLGETDSRVKYRKQSEERDHLPEETEMFEITDFTTASDWERFIARLEDAIHDWKLPRSLPETTFLKDSFVTGKWKECNSDITDVPDFEYLIKRLYLPAAYAETLEAAIPATRSDPPRLSSLSKTCFSVNEFPALFEQMLSMENDFPNSATLHPLCRWFGLADFLVITASPFNQIDWQVKEDRIKLIQSSMVIAVANTKCPIPMFLQFGELSRLMFVGVSEVAGFRTLYEIIDLERVPDRMKTLSGLVEIFKDKISQRAEEATQLIKTSIQLTLELNPDEVDFEGLSDELIEDRKPDGLGCLPFGPSEFDSFVLRLLASWPNANADAIEDTLLHSDLDPLQAPKWAVQLNLNEGSSYRLSDTLMNFAKQVHKKETVQSYLEFLERDIADANAGDQATAVLNRLTGEGDERLRSRLSKALYSRLPTFHLPVPIDAESLNEILAYLFPDSELAKDEQRVFPAFSERSESAFKTIKGAPINSLPFRLALTIQFVFDNYGGLLGVAYLWHEILLELRYRWENGHLVPGVEAGMPNHGSCLLNQKLQMLNCCIAKREAGRVAAAASNDALAPVHSKSPVYYDGVDADVTDDDDEEDDEFFDCVTDDSGSLPGEAQGPVAQKPLKPEGRKELLGTLTLLRDTGMPLYVPITQESAPMTEDMAQEHLERMVATDDDEDGRAARMRMQSVALVSDMSAFKAANPGCVFEDFVRWHSPRDWEVDSAGGEGHLSERMSQAGSAWIEAWDSAEPKSVRKQKRLFDECVEAEKVLSYLTLTIGGVFRHALPMLLQAGLTKLFDEMDATEISPPCEKGAVLKSVSRLLSDTNFSWLEYEKLIKLVRLTEQIISTHRTLESVAKKTRDLPDRDGFRSFLRTMVEARQLTAIPGGARSPLGQCLAAIFDQRNQRSSSREGSPPIGTGMDEKGLKKRCLPAPSLKEFILRTVAPRPYQFSRPGVHRMYTSIRSGEVRIAGAFTEDLMYG</sequence>
<gene>
    <name evidence="13" type="ORF">BV898_10588</name>
</gene>
<keyword evidence="7" id="KW-0963">Cytoplasm</keyword>
<dbReference type="GO" id="GO:0005096">
    <property type="term" value="F:GTPase activator activity"/>
    <property type="evidence" value="ECO:0007669"/>
    <property type="project" value="UniProtKB-KW"/>
</dbReference>
<dbReference type="InterPro" id="IPR026147">
    <property type="entry name" value="Rab3GAP1_conserved"/>
</dbReference>
<dbReference type="GO" id="GO:0005794">
    <property type="term" value="C:Golgi apparatus"/>
    <property type="evidence" value="ECO:0007669"/>
    <property type="project" value="UniProtKB-SubCell"/>
</dbReference>
<comment type="caution">
    <text evidence="13">The sequence shown here is derived from an EMBL/GenBank/DDBJ whole genome shotgun (WGS) entry which is preliminary data.</text>
</comment>
<protein>
    <recommendedName>
        <fullName evidence="5">Rab3 GTPase-activating protein catalytic subunit</fullName>
    </recommendedName>
</protein>
<evidence type="ECO:0000256" key="10">
    <source>
        <dbReference type="SAM" id="MobiDB-lite"/>
    </source>
</evidence>
<keyword evidence="14" id="KW-1185">Reference proteome</keyword>
<evidence type="ECO:0000313" key="14">
    <source>
        <dbReference type="Proteomes" id="UP000192578"/>
    </source>
</evidence>
<dbReference type="InterPro" id="IPR045700">
    <property type="entry name" value="Rab3GAP1"/>
</dbReference>
<evidence type="ECO:0000259" key="11">
    <source>
        <dbReference type="Pfam" id="PF13890"/>
    </source>
</evidence>
<comment type="subcellular location">
    <subcellularLocation>
        <location evidence="3">Cytoplasm</location>
    </subcellularLocation>
    <subcellularLocation>
        <location evidence="2">Endoplasmic reticulum</location>
    </subcellularLocation>
    <subcellularLocation>
        <location evidence="1">Golgi apparatus</location>
        <location evidence="1">cis-Golgi network</location>
    </subcellularLocation>
</comment>
<keyword evidence="6" id="KW-0343">GTPase activation</keyword>
<evidence type="ECO:0000256" key="9">
    <source>
        <dbReference type="ARBA" id="ARBA00023034"/>
    </source>
</evidence>
<comment type="similarity">
    <text evidence="4">Belongs to the Rab3-GAP catalytic subunit family.</text>
</comment>
<organism evidence="13 14">
    <name type="scientific">Hypsibius exemplaris</name>
    <name type="common">Freshwater tardigrade</name>
    <dbReference type="NCBI Taxonomy" id="2072580"/>
    <lineage>
        <taxon>Eukaryota</taxon>
        <taxon>Metazoa</taxon>
        <taxon>Ecdysozoa</taxon>
        <taxon>Tardigrada</taxon>
        <taxon>Eutardigrada</taxon>
        <taxon>Parachela</taxon>
        <taxon>Hypsibioidea</taxon>
        <taxon>Hypsibiidae</taxon>
        <taxon>Hypsibius</taxon>
    </lineage>
</organism>